<dbReference type="PANTHER" id="PTHR43563">
    <property type="entry name" value="AMINE OXIDASE"/>
    <property type="match status" value="1"/>
</dbReference>
<dbReference type="Gene3D" id="3.50.50.60">
    <property type="entry name" value="FAD/NAD(P)-binding domain"/>
    <property type="match status" value="1"/>
</dbReference>
<comment type="similarity">
    <text evidence="2">Belongs to the flavin monoamine oxidase family.</text>
</comment>
<dbReference type="RefSeq" id="WP_394846926.1">
    <property type="nucleotide sequence ID" value="NZ_CP089982.1"/>
</dbReference>
<dbReference type="InterPro" id="IPR050703">
    <property type="entry name" value="Flavin_MAO"/>
</dbReference>
<sequence>MKDCIVVGAGVSGLVTARELVRRGHAVTVLEAQDRVGGRTLSVSFDGRRLDIGGQWIGPRQKHIAELVRELGLGTFPQHHAGSKLLARGEDTFRYGGVFALPRVSPWAMLDLFVARRRLHRGLARLDPRRPWASPDARAWDAITLEAWMNENVRTKDARFLLSNIARAVLAAEPDEVSFLFFLDFLRRGGTLDETAGIAGGAQETRIIEGMQTVSERMASALPEPVHLGEPVRAIRQRDRAVEVVTDRETYAGRFVAISVPPALAARIDYSVPLGRERQRLMDQLPMGSVIKFLVQYETPFWRQAGLSGEAASDRGTILMTMDATSSDGGVAALVAFSLGTSGRHWAKRTADERKRAVLAELAHLFGPKAARPVRFEEKVWVDDPWSGGCYCAVPGPGALTAFGDALRATCGRIHWAGCETAFQWPGVDGAVESGKRAAQEVHARLAIERSHTTEVRA</sequence>
<dbReference type="PRINTS" id="PR00757">
    <property type="entry name" value="AMINEOXDASEF"/>
</dbReference>
<protein>
    <submittedName>
        <fullName evidence="5">FAD-dependent oxidoreductase</fullName>
    </submittedName>
</protein>
<accession>A0ABZ2KFI8</accession>
<dbReference type="InterPro" id="IPR036188">
    <property type="entry name" value="FAD/NAD-bd_sf"/>
</dbReference>
<keyword evidence="6" id="KW-1185">Reference proteome</keyword>
<dbReference type="InterPro" id="IPR002937">
    <property type="entry name" value="Amino_oxidase"/>
</dbReference>
<dbReference type="Pfam" id="PF01593">
    <property type="entry name" value="Amino_oxidase"/>
    <property type="match status" value="1"/>
</dbReference>
<gene>
    <name evidence="5" type="ORF">LZC95_05595</name>
</gene>
<evidence type="ECO:0000313" key="5">
    <source>
        <dbReference type="EMBL" id="WXA96310.1"/>
    </source>
</evidence>
<dbReference type="InterPro" id="IPR001613">
    <property type="entry name" value="Flavin_amine_oxidase"/>
</dbReference>
<keyword evidence="3" id="KW-0560">Oxidoreductase</keyword>
<comment type="cofactor">
    <cofactor evidence="1">
        <name>FAD</name>
        <dbReference type="ChEBI" id="CHEBI:57692"/>
    </cofactor>
</comment>
<dbReference type="Gene3D" id="1.10.405.10">
    <property type="entry name" value="Guanine Nucleotide Dissociation Inhibitor, domain 1"/>
    <property type="match status" value="1"/>
</dbReference>
<evidence type="ECO:0000256" key="1">
    <source>
        <dbReference type="ARBA" id="ARBA00001974"/>
    </source>
</evidence>
<evidence type="ECO:0000256" key="2">
    <source>
        <dbReference type="ARBA" id="ARBA00005995"/>
    </source>
</evidence>
<evidence type="ECO:0000256" key="3">
    <source>
        <dbReference type="ARBA" id="ARBA00023002"/>
    </source>
</evidence>
<dbReference type="Proteomes" id="UP001379533">
    <property type="component" value="Chromosome"/>
</dbReference>
<name>A0ABZ2KFI8_9BACT</name>
<reference evidence="5 6" key="1">
    <citation type="submission" date="2021-12" db="EMBL/GenBank/DDBJ databases">
        <title>Discovery of the Pendulisporaceae a myxobacterial family with distinct sporulation behavior and unique specialized metabolism.</title>
        <authorList>
            <person name="Garcia R."/>
            <person name="Popoff A."/>
            <person name="Bader C.D."/>
            <person name="Loehr J."/>
            <person name="Walesch S."/>
            <person name="Walt C."/>
            <person name="Boldt J."/>
            <person name="Bunk B."/>
            <person name="Haeckl F.J.F.P.J."/>
            <person name="Gunesch A.P."/>
            <person name="Birkelbach J."/>
            <person name="Nuebel U."/>
            <person name="Pietschmann T."/>
            <person name="Bach T."/>
            <person name="Mueller R."/>
        </authorList>
    </citation>
    <scope>NUCLEOTIDE SEQUENCE [LARGE SCALE GENOMIC DNA]</scope>
    <source>
        <strain evidence="5 6">MSr12523</strain>
    </source>
</reference>
<evidence type="ECO:0000313" key="6">
    <source>
        <dbReference type="Proteomes" id="UP001379533"/>
    </source>
</evidence>
<dbReference type="SUPFAM" id="SSF51905">
    <property type="entry name" value="FAD/NAD(P)-binding domain"/>
    <property type="match status" value="1"/>
</dbReference>
<dbReference type="EMBL" id="CP089982">
    <property type="protein sequence ID" value="WXA96310.1"/>
    <property type="molecule type" value="Genomic_DNA"/>
</dbReference>
<organism evidence="5 6">
    <name type="scientific">Pendulispora brunnea</name>
    <dbReference type="NCBI Taxonomy" id="2905690"/>
    <lineage>
        <taxon>Bacteria</taxon>
        <taxon>Pseudomonadati</taxon>
        <taxon>Myxococcota</taxon>
        <taxon>Myxococcia</taxon>
        <taxon>Myxococcales</taxon>
        <taxon>Sorangiineae</taxon>
        <taxon>Pendulisporaceae</taxon>
        <taxon>Pendulispora</taxon>
    </lineage>
</organism>
<dbReference type="Gene3D" id="3.90.660.10">
    <property type="match status" value="1"/>
</dbReference>
<dbReference type="PANTHER" id="PTHR43563:SF1">
    <property type="entry name" value="AMINE OXIDASE [FLAVIN-CONTAINING] B"/>
    <property type="match status" value="1"/>
</dbReference>
<evidence type="ECO:0000259" key="4">
    <source>
        <dbReference type="Pfam" id="PF01593"/>
    </source>
</evidence>
<proteinExistence type="inferred from homology"/>
<feature type="domain" description="Amine oxidase" evidence="4">
    <location>
        <begin position="11"/>
        <end position="442"/>
    </location>
</feature>
<dbReference type="SUPFAM" id="SSF54373">
    <property type="entry name" value="FAD-linked reductases, C-terminal domain"/>
    <property type="match status" value="1"/>
</dbReference>